<accession>A0A5F4WBF4</accession>
<dbReference type="Ensembl" id="ENSCJAT00000107819.2">
    <property type="protein sequence ID" value="ENSCJAP00000075023.2"/>
    <property type="gene ID" value="ENSCJAG00000065541.2"/>
</dbReference>
<dbReference type="Proteomes" id="UP000008225">
    <property type="component" value="Chromosome 3"/>
</dbReference>
<evidence type="ECO:0000256" key="9">
    <source>
        <dbReference type="ARBA" id="ARBA00061640"/>
    </source>
</evidence>
<feature type="compositionally biased region" description="Polar residues" evidence="14">
    <location>
        <begin position="12"/>
        <end position="36"/>
    </location>
</feature>
<proteinExistence type="inferred from homology"/>
<evidence type="ECO:0000256" key="11">
    <source>
        <dbReference type="ARBA" id="ARBA00076441"/>
    </source>
</evidence>
<dbReference type="InterPro" id="IPR004244">
    <property type="entry name" value="Transposase_22"/>
</dbReference>
<keyword evidence="5" id="KW-0832">Ubl conjugation</keyword>
<dbReference type="GO" id="GO:0000166">
    <property type="term" value="F:nucleotide binding"/>
    <property type="evidence" value="ECO:0007669"/>
    <property type="project" value="UniProtKB-KW"/>
</dbReference>
<dbReference type="InterPro" id="IPR042566">
    <property type="entry name" value="L1_C"/>
</dbReference>
<comment type="similarity">
    <text evidence="9">Belongs to the transposase 22 family.</text>
</comment>
<dbReference type="AlphaFoldDB" id="A0A5F4WBF4"/>
<dbReference type="OMA" id="PRIAYPA"/>
<dbReference type="STRING" id="9483.ENSCJAP00000075023"/>
<organism evidence="18 19">
    <name type="scientific">Callithrix jacchus</name>
    <name type="common">White-tufted-ear marmoset</name>
    <name type="synonym">Simia Jacchus</name>
    <dbReference type="NCBI Taxonomy" id="9483"/>
    <lineage>
        <taxon>Eukaryota</taxon>
        <taxon>Metazoa</taxon>
        <taxon>Chordata</taxon>
        <taxon>Craniata</taxon>
        <taxon>Vertebrata</taxon>
        <taxon>Euteleostomi</taxon>
        <taxon>Mammalia</taxon>
        <taxon>Eutheria</taxon>
        <taxon>Euarchontoglires</taxon>
        <taxon>Primates</taxon>
        <taxon>Haplorrhini</taxon>
        <taxon>Platyrrhini</taxon>
        <taxon>Cebidae</taxon>
        <taxon>Callitrichinae</taxon>
        <taxon>Callithrix</taxon>
        <taxon>Callithrix</taxon>
    </lineage>
</organism>
<reference evidence="18" key="3">
    <citation type="submission" date="2025-09" db="UniProtKB">
        <authorList>
            <consortium name="Ensembl"/>
        </authorList>
    </citation>
    <scope>IDENTIFICATION</scope>
</reference>
<keyword evidence="6 13" id="KW-0175">Coiled coil</keyword>
<dbReference type="FunFam" id="3.30.70.1820:FF:000002">
    <property type="entry name" value="LINE-1 retrotransposable element ORF1 protein"/>
    <property type="match status" value="1"/>
</dbReference>
<dbReference type="PANTHER" id="PTHR11505">
    <property type="entry name" value="L1 TRANSPOSABLE ELEMENT-RELATED"/>
    <property type="match status" value="1"/>
</dbReference>
<dbReference type="FunFam" id="3.30.250.20:FF:000005">
    <property type="entry name" value="LINE-1 retrotransposable element ORF1 protein"/>
    <property type="match status" value="1"/>
</dbReference>
<keyword evidence="4" id="KW-0547">Nucleotide-binding</keyword>
<dbReference type="Gene3D" id="3.30.70.1820">
    <property type="entry name" value="L1 transposable element, RRM domain"/>
    <property type="match status" value="1"/>
</dbReference>
<dbReference type="Pfam" id="PF17490">
    <property type="entry name" value="Tnp_22_dsRBD"/>
    <property type="match status" value="1"/>
</dbReference>
<dbReference type="InParanoid" id="A0A5F4WBF4"/>
<dbReference type="InterPro" id="IPR035300">
    <property type="entry name" value="L1_dsRBD"/>
</dbReference>
<dbReference type="InterPro" id="IPR043636">
    <property type="entry name" value="L1_RRM_dom"/>
</dbReference>
<evidence type="ECO:0000256" key="12">
    <source>
        <dbReference type="ARBA" id="ARBA00078321"/>
    </source>
</evidence>
<evidence type="ECO:0000256" key="6">
    <source>
        <dbReference type="ARBA" id="ARBA00023054"/>
    </source>
</evidence>
<dbReference type="GO" id="GO:0010494">
    <property type="term" value="C:cytoplasmic stress granule"/>
    <property type="evidence" value="ECO:0007669"/>
    <property type="project" value="UniProtKB-SubCell"/>
</dbReference>
<evidence type="ECO:0000256" key="10">
    <source>
        <dbReference type="ARBA" id="ARBA00067412"/>
    </source>
</evidence>
<dbReference type="Gene3D" id="3.30.250.20">
    <property type="entry name" value="L1 transposable element, C-terminal domain"/>
    <property type="match status" value="1"/>
</dbReference>
<keyword evidence="3" id="KW-0963">Cytoplasm</keyword>
<evidence type="ECO:0000313" key="18">
    <source>
        <dbReference type="Ensembl" id="ENSCJAP00000075023.2"/>
    </source>
</evidence>
<reference evidence="18" key="1">
    <citation type="submission" date="2009-03" db="EMBL/GenBank/DDBJ databases">
        <authorList>
            <person name="Warren W."/>
            <person name="Ye L."/>
            <person name="Minx P."/>
            <person name="Worley K."/>
            <person name="Gibbs R."/>
            <person name="Wilson R.K."/>
        </authorList>
    </citation>
    <scope>NUCLEOTIDE SEQUENCE [LARGE SCALE GENOMIC DNA]</scope>
</reference>
<protein>
    <recommendedName>
        <fullName evidence="10">LINE-1 retrotransposable element ORF1 protein</fullName>
    </recommendedName>
    <alternativeName>
        <fullName evidence="11">LINE retrotransposable element 1</fullName>
    </alternativeName>
    <alternativeName>
        <fullName evidence="12">LINE1 retrotransposable element 1</fullName>
    </alternativeName>
</protein>
<feature type="domain" description="L1 transposable element trimerization" evidence="16">
    <location>
        <begin position="116"/>
        <end position="158"/>
    </location>
</feature>
<sequence>MGRNQRKKEENTQNQNTSPPRKDQNSSPTREQSWTENDCDEMMELDFRRWMRNFCELKDHVLNQCKETKNLEKRFEKRFEEMITRMDNLERNMNELKELKNTIRELREACTSFNSRIDQAEERISEVEDQLNEIKRETKIREKSAKRNEQSLQEMWDYVKRPNLRLIGVPEGDEENESKLENTLQDIIQENFPHLARQANTQLQEIQRTPQRYSARRATPRHIIIRFNSVEIKERILRAAREKGRVTHKGKPIRLTADLSAETLQARREWGPIFNILKKKNFQPRIAYPAKLSFRSEGKIKSSANKQVLRDFVTTRPVLQELLKEALDIERINQYQPFKITLNAKEHQHNEESTTTNRQNSHLASKWQYQIHT</sequence>
<dbReference type="Pfam" id="PF02994">
    <property type="entry name" value="Transposase_22"/>
    <property type="match status" value="1"/>
</dbReference>
<keyword evidence="7" id="KW-0539">Nucleus</keyword>
<reference evidence="18" key="2">
    <citation type="submission" date="2025-08" db="UniProtKB">
        <authorList>
            <consortium name="Ensembl"/>
        </authorList>
    </citation>
    <scope>IDENTIFICATION</scope>
</reference>
<feature type="coiled-coil region" evidence="13">
    <location>
        <begin position="72"/>
        <end position="137"/>
    </location>
</feature>
<evidence type="ECO:0000256" key="8">
    <source>
        <dbReference type="ARBA" id="ARBA00060281"/>
    </source>
</evidence>
<evidence type="ECO:0000256" key="3">
    <source>
        <dbReference type="ARBA" id="ARBA00022490"/>
    </source>
</evidence>
<dbReference type="GO" id="GO:0005730">
    <property type="term" value="C:nucleolus"/>
    <property type="evidence" value="ECO:0007669"/>
    <property type="project" value="UniProtKB-SubCell"/>
</dbReference>
<evidence type="ECO:0000259" key="17">
    <source>
        <dbReference type="Pfam" id="PF17490"/>
    </source>
</evidence>
<dbReference type="GeneTree" id="ENSGT01150000286955"/>
<evidence type="ECO:0000256" key="7">
    <source>
        <dbReference type="ARBA" id="ARBA00023242"/>
    </source>
</evidence>
<dbReference type="InterPro" id="IPR035301">
    <property type="entry name" value="L1_trimer"/>
</dbReference>
<feature type="domain" description="L1 transposable element dsRBD-like" evidence="17">
    <location>
        <begin position="261"/>
        <end position="325"/>
    </location>
</feature>
<feature type="domain" description="L1 transposable element RRM" evidence="15">
    <location>
        <begin position="161"/>
        <end position="258"/>
    </location>
</feature>
<evidence type="ECO:0000256" key="4">
    <source>
        <dbReference type="ARBA" id="ARBA00022741"/>
    </source>
</evidence>
<evidence type="ECO:0000256" key="13">
    <source>
        <dbReference type="SAM" id="Coils"/>
    </source>
</evidence>
<evidence type="ECO:0000256" key="1">
    <source>
        <dbReference type="ARBA" id="ARBA00004210"/>
    </source>
</evidence>
<feature type="region of interest" description="Disordered" evidence="14">
    <location>
        <begin position="349"/>
        <end position="373"/>
    </location>
</feature>
<evidence type="ECO:0000259" key="16">
    <source>
        <dbReference type="Pfam" id="PF17489"/>
    </source>
</evidence>
<name>A0A5F4WBF4_CALJA</name>
<evidence type="ECO:0000256" key="5">
    <source>
        <dbReference type="ARBA" id="ARBA00022843"/>
    </source>
</evidence>
<comment type="subcellular location">
    <subcellularLocation>
        <location evidence="1">Cytoplasm</location>
        <location evidence="1">Stress granule</location>
    </subcellularLocation>
    <subcellularLocation>
        <location evidence="2">Nucleus</location>
        <location evidence="2">Nucleolus</location>
    </subcellularLocation>
</comment>
<evidence type="ECO:0000256" key="2">
    <source>
        <dbReference type="ARBA" id="ARBA00004604"/>
    </source>
</evidence>
<feature type="region of interest" description="Disordered" evidence="14">
    <location>
        <begin position="1"/>
        <end position="37"/>
    </location>
</feature>
<dbReference type="FunFam" id="1.20.5.390:FF:000005">
    <property type="entry name" value="LINE-1 retrotransposable element ORF1 protein"/>
    <property type="match status" value="1"/>
</dbReference>
<feature type="compositionally biased region" description="Polar residues" evidence="14">
    <location>
        <begin position="353"/>
        <end position="373"/>
    </location>
</feature>
<dbReference type="Gene3D" id="1.20.5.390">
    <property type="entry name" value="L1 transposable element, trimerization domain"/>
    <property type="match status" value="1"/>
</dbReference>
<dbReference type="GO" id="GO:0032197">
    <property type="term" value="P:retrotransposition"/>
    <property type="evidence" value="ECO:0007669"/>
    <property type="project" value="UniProtKB-ARBA"/>
</dbReference>
<comment type="function">
    <text evidence="8">Nucleic acid-binding protein which is essential for retrotransposition of LINE-1 elements in the genome. Functions as a nucleic acid chaperone binding its own transcript and therefore preferentially mobilizing the transcript from which they are encoded.</text>
</comment>
<evidence type="ECO:0000256" key="14">
    <source>
        <dbReference type="SAM" id="MobiDB-lite"/>
    </source>
</evidence>
<dbReference type="Pfam" id="PF17489">
    <property type="entry name" value="Tnp_22_trimer"/>
    <property type="match status" value="1"/>
</dbReference>
<evidence type="ECO:0000313" key="19">
    <source>
        <dbReference type="Proteomes" id="UP000008225"/>
    </source>
</evidence>
<keyword evidence="19" id="KW-1185">Reference proteome</keyword>
<evidence type="ECO:0000259" key="15">
    <source>
        <dbReference type="Pfam" id="PF02994"/>
    </source>
</evidence>